<dbReference type="KEGG" id="bbev:BBEV_0932"/>
<dbReference type="OrthoDB" id="9987696at2"/>
<protein>
    <submittedName>
        <fullName evidence="3">Uncharacterized protein</fullName>
    </submittedName>
</protein>
<accession>A0A1D7QTE9</accession>
<dbReference type="STRING" id="632773.BBEV_0932"/>
<feature type="transmembrane region" description="Helical" evidence="2">
    <location>
        <begin position="20"/>
        <end position="42"/>
    </location>
</feature>
<proteinExistence type="predicted"/>
<evidence type="ECO:0000256" key="2">
    <source>
        <dbReference type="SAM" id="Phobius"/>
    </source>
</evidence>
<evidence type="ECO:0000256" key="1">
    <source>
        <dbReference type="SAM" id="MobiDB-lite"/>
    </source>
</evidence>
<gene>
    <name evidence="3" type="ORF">BBEV_0932</name>
</gene>
<dbReference type="AlphaFoldDB" id="A0A1D7QTE9"/>
<keyword evidence="4" id="KW-1185">Reference proteome</keyword>
<evidence type="ECO:0000313" key="3">
    <source>
        <dbReference type="EMBL" id="AOM82302.1"/>
    </source>
</evidence>
<name>A0A1D7QTE9_9BACI</name>
<evidence type="ECO:0000313" key="4">
    <source>
        <dbReference type="Proteomes" id="UP000094463"/>
    </source>
</evidence>
<keyword evidence="2" id="KW-0812">Transmembrane</keyword>
<feature type="region of interest" description="Disordered" evidence="1">
    <location>
        <begin position="55"/>
        <end position="82"/>
    </location>
</feature>
<feature type="compositionally biased region" description="Low complexity" evidence="1">
    <location>
        <begin position="55"/>
        <end position="66"/>
    </location>
</feature>
<dbReference type="EMBL" id="CP012502">
    <property type="protein sequence ID" value="AOM82302.1"/>
    <property type="molecule type" value="Genomic_DNA"/>
</dbReference>
<organism evidence="3 4">
    <name type="scientific">Salisediminibacterium beveridgei</name>
    <dbReference type="NCBI Taxonomy" id="632773"/>
    <lineage>
        <taxon>Bacteria</taxon>
        <taxon>Bacillati</taxon>
        <taxon>Bacillota</taxon>
        <taxon>Bacilli</taxon>
        <taxon>Bacillales</taxon>
        <taxon>Bacillaceae</taxon>
        <taxon>Salisediminibacterium</taxon>
    </lineage>
</organism>
<dbReference type="Proteomes" id="UP000094463">
    <property type="component" value="Chromosome"/>
</dbReference>
<reference evidence="3 4" key="1">
    <citation type="submission" date="2015-08" db="EMBL/GenBank/DDBJ databases">
        <title>The complete genome sequence of Bacillus beveridgei MLTeJB.</title>
        <authorList>
            <person name="Hanson T.E."/>
            <person name="Mesa C."/>
            <person name="Basesman S.M."/>
            <person name="Oremland R.S."/>
        </authorList>
    </citation>
    <scope>NUCLEOTIDE SEQUENCE [LARGE SCALE GENOMIC DNA]</scope>
    <source>
        <strain evidence="3 4">MLTeJB</strain>
    </source>
</reference>
<keyword evidence="2" id="KW-0472">Membrane</keyword>
<keyword evidence="2" id="KW-1133">Transmembrane helix</keyword>
<sequence>MSDDFKREEKVEKRKEPSRVGATFIKYGFITIIVLIILYFLANFFLPMFDGNGEENSGNNGNNAIEIDIDDGGNDDGGNNES</sequence>
<dbReference type="RefSeq" id="WP_069364408.1">
    <property type="nucleotide sequence ID" value="NZ_CP012502.1"/>
</dbReference>